<name>A0A8H7PQL7_MORIS</name>
<dbReference type="Gene3D" id="3.40.50.12780">
    <property type="entry name" value="N-terminal domain of ligase-like"/>
    <property type="match status" value="1"/>
</dbReference>
<evidence type="ECO:0000256" key="3">
    <source>
        <dbReference type="ARBA" id="ARBA00022741"/>
    </source>
</evidence>
<gene>
    <name evidence="7" type="ORF">INT43_003346</name>
</gene>
<dbReference type="OrthoDB" id="1700726at2759"/>
<evidence type="ECO:0000256" key="5">
    <source>
        <dbReference type="ARBA" id="ARBA00036813"/>
    </source>
</evidence>
<keyword evidence="8" id="KW-1185">Reference proteome</keyword>
<evidence type="ECO:0000313" key="8">
    <source>
        <dbReference type="Proteomes" id="UP000654370"/>
    </source>
</evidence>
<dbReference type="GO" id="GO:0004467">
    <property type="term" value="F:long-chain fatty acid-CoA ligase activity"/>
    <property type="evidence" value="ECO:0007669"/>
    <property type="project" value="UniProtKB-EC"/>
</dbReference>
<dbReference type="PROSITE" id="PS00455">
    <property type="entry name" value="AMP_BINDING"/>
    <property type="match status" value="1"/>
</dbReference>
<keyword evidence="4" id="KW-0067">ATP-binding</keyword>
<dbReference type="AlphaFoldDB" id="A0A8H7PQL7"/>
<accession>A0A8H7PQL7</accession>
<comment type="similarity">
    <text evidence="1">Belongs to the ATP-dependent AMP-binding enzyme family.</text>
</comment>
<dbReference type="PANTHER" id="PTHR43272:SF83">
    <property type="entry name" value="ACYL-COA SYNTHETASE LONG-CHAIN, ISOFORM J"/>
    <property type="match status" value="1"/>
</dbReference>
<dbReference type="GO" id="GO:0035336">
    <property type="term" value="P:long-chain fatty-acyl-CoA metabolic process"/>
    <property type="evidence" value="ECO:0007669"/>
    <property type="project" value="TreeGrafter"/>
</dbReference>
<dbReference type="GO" id="GO:0005811">
    <property type="term" value="C:lipid droplet"/>
    <property type="evidence" value="ECO:0007669"/>
    <property type="project" value="TreeGrafter"/>
</dbReference>
<proteinExistence type="inferred from homology"/>
<dbReference type="SUPFAM" id="SSF56801">
    <property type="entry name" value="Acetyl-CoA synthetase-like"/>
    <property type="match status" value="1"/>
</dbReference>
<comment type="catalytic activity">
    <reaction evidence="5">
        <text>a long-chain fatty acid + ATP + CoA = a long-chain fatty acyl-CoA + AMP + diphosphate</text>
        <dbReference type="Rhea" id="RHEA:15421"/>
        <dbReference type="ChEBI" id="CHEBI:30616"/>
        <dbReference type="ChEBI" id="CHEBI:33019"/>
        <dbReference type="ChEBI" id="CHEBI:57287"/>
        <dbReference type="ChEBI" id="CHEBI:57560"/>
        <dbReference type="ChEBI" id="CHEBI:83139"/>
        <dbReference type="ChEBI" id="CHEBI:456215"/>
        <dbReference type="EC" id="6.2.1.3"/>
    </reaction>
</comment>
<keyword evidence="3" id="KW-0547">Nucleotide-binding</keyword>
<reference evidence="7" key="1">
    <citation type="submission" date="2020-12" db="EMBL/GenBank/DDBJ databases">
        <title>Metabolic potential, ecology and presence of endohyphal bacteria is reflected in genomic diversity of Mucoromycotina.</title>
        <authorList>
            <person name="Muszewska A."/>
            <person name="Okrasinska A."/>
            <person name="Steczkiewicz K."/>
            <person name="Drgas O."/>
            <person name="Orlowska M."/>
            <person name="Perlinska-Lenart U."/>
            <person name="Aleksandrzak-Piekarczyk T."/>
            <person name="Szatraj K."/>
            <person name="Zielenkiewicz U."/>
            <person name="Pilsyk S."/>
            <person name="Malc E."/>
            <person name="Mieczkowski P."/>
            <person name="Kruszewska J.S."/>
            <person name="Biernat P."/>
            <person name="Pawlowska J."/>
        </authorList>
    </citation>
    <scope>NUCLEOTIDE SEQUENCE</scope>
    <source>
        <strain evidence="7">WA0000067209</strain>
    </source>
</reference>
<dbReference type="InterPro" id="IPR042099">
    <property type="entry name" value="ANL_N_sf"/>
</dbReference>
<dbReference type="Proteomes" id="UP000654370">
    <property type="component" value="Unassembled WGS sequence"/>
</dbReference>
<keyword evidence="2" id="KW-0436">Ligase</keyword>
<dbReference type="InterPro" id="IPR000873">
    <property type="entry name" value="AMP-dep_synth/lig_dom"/>
</dbReference>
<feature type="domain" description="AMP-dependent synthetase/ligase" evidence="6">
    <location>
        <begin position="112"/>
        <end position="523"/>
    </location>
</feature>
<evidence type="ECO:0000256" key="2">
    <source>
        <dbReference type="ARBA" id="ARBA00022598"/>
    </source>
</evidence>
<dbReference type="EMBL" id="JAEPQZ010000008">
    <property type="protein sequence ID" value="KAG2178093.1"/>
    <property type="molecule type" value="Genomic_DNA"/>
</dbReference>
<comment type="caution">
    <text evidence="7">The sequence shown here is derived from an EMBL/GenBank/DDBJ whole genome shotgun (WGS) entry which is preliminary data.</text>
</comment>
<dbReference type="GO" id="GO:0005886">
    <property type="term" value="C:plasma membrane"/>
    <property type="evidence" value="ECO:0007669"/>
    <property type="project" value="TreeGrafter"/>
</dbReference>
<evidence type="ECO:0000256" key="4">
    <source>
        <dbReference type="ARBA" id="ARBA00022840"/>
    </source>
</evidence>
<evidence type="ECO:0000256" key="1">
    <source>
        <dbReference type="ARBA" id="ARBA00006432"/>
    </source>
</evidence>
<organism evidence="7 8">
    <name type="scientific">Mortierella isabellina</name>
    <name type="common">Filamentous fungus</name>
    <name type="synonym">Umbelopsis isabellina</name>
    <dbReference type="NCBI Taxonomy" id="91625"/>
    <lineage>
        <taxon>Eukaryota</taxon>
        <taxon>Fungi</taxon>
        <taxon>Fungi incertae sedis</taxon>
        <taxon>Mucoromycota</taxon>
        <taxon>Mucoromycotina</taxon>
        <taxon>Umbelopsidomycetes</taxon>
        <taxon>Umbelopsidales</taxon>
        <taxon>Umbelopsidaceae</taxon>
        <taxon>Umbelopsis</taxon>
    </lineage>
</organism>
<dbReference type="GO" id="GO:0005783">
    <property type="term" value="C:endoplasmic reticulum"/>
    <property type="evidence" value="ECO:0007669"/>
    <property type="project" value="TreeGrafter"/>
</dbReference>
<sequence>MTSQKWQRTSSIHLHFSFRHSMVQKVFSVEIGDKVPGETRVRRSILSPDKLVETPAQGVHTLYDVLQYAAKNFADRNGFGYRKSLGTVQEQKEVTKMVNGTETKQTKTWTYYKLSDYYHYTYHEASQYTQIIGSGLKQLGMKVGDKLEIFAMTSVEWMLMAHGAFTQSLTIVTAYDTLAAEGLRFSISETESMTCFTNADLLPMLLKVLPHCPSVQNIIYTGEVPEAEIESLKSSFPQLKAVMSYDQLLKLGEEYLSEPNPPKNEDLCCIMYTSGSTGSPKGVLLTHANVVAAISGLNRMLQHLIEDGDTVMAYLPLAHVLEFLVENLCIFFGLTLGYGTVKTLTDASVRECRGDFAAFKPSIITGVPQVWETIKKTVMATVALRGPKIEKIFHGAVDLKSWLVDNGYPTGVLDKVVFRKVKQQLGGRFRYAISGGAPLSTDTQRFLSLTAAPILGGYGMTESCGMCSVMAPEQFAYGPVGAPVPCTEVKLIDAPEAGYLSTNEPKPQGEIWIRGPSVTAGYFKNEELTKESITPDGWLMTGDIGEWNENGTLSIIDRRKNLVKLSNGEYIALERVESVYKSSTLVENLCMYVDSLCPRPVALMVPVEKTLRTICQEKGLEVDDYEALCADRKVRNVVLEILHDQAKKSGLKGTELIADVWICSDLWTTEMGFLTAAQKLNRRVITEHYKDQLDQM</sequence>
<dbReference type="PANTHER" id="PTHR43272">
    <property type="entry name" value="LONG-CHAIN-FATTY-ACID--COA LIGASE"/>
    <property type="match status" value="1"/>
</dbReference>
<dbReference type="InterPro" id="IPR020845">
    <property type="entry name" value="AMP-binding_CS"/>
</dbReference>
<evidence type="ECO:0000313" key="7">
    <source>
        <dbReference type="EMBL" id="KAG2178093.1"/>
    </source>
</evidence>
<dbReference type="GO" id="GO:0005524">
    <property type="term" value="F:ATP binding"/>
    <property type="evidence" value="ECO:0007669"/>
    <property type="project" value="UniProtKB-KW"/>
</dbReference>
<dbReference type="Pfam" id="PF00501">
    <property type="entry name" value="AMP-binding"/>
    <property type="match status" value="1"/>
</dbReference>
<evidence type="ECO:0000259" key="6">
    <source>
        <dbReference type="Pfam" id="PF00501"/>
    </source>
</evidence>
<protein>
    <recommendedName>
        <fullName evidence="6">AMP-dependent synthetase/ligase domain-containing protein</fullName>
    </recommendedName>
</protein>